<dbReference type="Proteomes" id="UP000274843">
    <property type="component" value="Unassembled WGS sequence"/>
</dbReference>
<dbReference type="EMBL" id="RKHY01000001">
    <property type="protein sequence ID" value="ROS38494.1"/>
    <property type="molecule type" value="Genomic_DNA"/>
</dbReference>
<keyword evidence="2" id="KW-1185">Reference proteome</keyword>
<proteinExistence type="predicted"/>
<accession>A0A3N2GPD7</accession>
<dbReference type="GeneID" id="301849283"/>
<sequence length="92" mass="10318">MRVRFVESERHTEVIKICRPARQLGFRLIASLDFDKAGHDADASFAEGQRVTYHVIRLPERFAIKMALVHGGPRASAVEVPAGLRVGHRADR</sequence>
<gene>
    <name evidence="1" type="ORF">EDD35_0774</name>
</gene>
<dbReference type="AlphaFoldDB" id="A0A3N2GPD7"/>
<name>A0A3N2GPD7_9PSEU</name>
<protein>
    <submittedName>
        <fullName evidence="1">Uncharacterized protein</fullName>
    </submittedName>
</protein>
<reference evidence="1 2" key="1">
    <citation type="submission" date="2018-11" db="EMBL/GenBank/DDBJ databases">
        <title>Sequencing the genomes of 1000 actinobacteria strains.</title>
        <authorList>
            <person name="Klenk H.-P."/>
        </authorList>
    </citation>
    <scope>NUCLEOTIDE SEQUENCE [LARGE SCALE GENOMIC DNA]</scope>
    <source>
        <strain evidence="1 2">DSM 44348</strain>
    </source>
</reference>
<evidence type="ECO:0000313" key="2">
    <source>
        <dbReference type="Proteomes" id="UP000274843"/>
    </source>
</evidence>
<dbReference type="RefSeq" id="WP_167498973.1">
    <property type="nucleotide sequence ID" value="NZ_RKHY01000001.1"/>
</dbReference>
<evidence type="ECO:0000313" key="1">
    <source>
        <dbReference type="EMBL" id="ROS38494.1"/>
    </source>
</evidence>
<organism evidence="1 2">
    <name type="scientific">Amycolatopsis thermoflava</name>
    <dbReference type="NCBI Taxonomy" id="84480"/>
    <lineage>
        <taxon>Bacteria</taxon>
        <taxon>Bacillati</taxon>
        <taxon>Actinomycetota</taxon>
        <taxon>Actinomycetes</taxon>
        <taxon>Pseudonocardiales</taxon>
        <taxon>Pseudonocardiaceae</taxon>
        <taxon>Amycolatopsis</taxon>
        <taxon>Amycolatopsis methanolica group</taxon>
    </lineage>
</organism>
<comment type="caution">
    <text evidence="1">The sequence shown here is derived from an EMBL/GenBank/DDBJ whole genome shotgun (WGS) entry which is preliminary data.</text>
</comment>